<comment type="caution">
    <text evidence="1">The sequence shown here is derived from an EMBL/GenBank/DDBJ whole genome shotgun (WGS) entry which is preliminary data.</text>
</comment>
<evidence type="ECO:0000313" key="2">
    <source>
        <dbReference type="Proteomes" id="UP000295696"/>
    </source>
</evidence>
<name>A0A4R3J2W1_9RHOB</name>
<gene>
    <name evidence="1" type="ORF">EDD52_12338</name>
</gene>
<protein>
    <submittedName>
        <fullName evidence="1">Uncharacterized protein</fullName>
    </submittedName>
</protein>
<accession>A0A4R3J2W1</accession>
<reference evidence="1 2" key="1">
    <citation type="submission" date="2019-03" db="EMBL/GenBank/DDBJ databases">
        <title>Genomic Encyclopedia of Type Strains, Phase IV (KMG-IV): sequencing the most valuable type-strain genomes for metagenomic binning, comparative biology and taxonomic classification.</title>
        <authorList>
            <person name="Goeker M."/>
        </authorList>
    </citation>
    <scope>NUCLEOTIDE SEQUENCE [LARGE SCALE GENOMIC DNA]</scope>
    <source>
        <strain evidence="1 2">DSM 104836</strain>
    </source>
</reference>
<keyword evidence="2" id="KW-1185">Reference proteome</keyword>
<dbReference type="AlphaFoldDB" id="A0A4R3J2W1"/>
<evidence type="ECO:0000313" key="1">
    <source>
        <dbReference type="EMBL" id="TCS59008.1"/>
    </source>
</evidence>
<sequence>MKNSYIRGFVSKVSRWVWVEPNLTVNRLKNIAKRRNQKLLIELLIGDKTHLNMVRKLLPHPSERHLLQSFFGKLLTQMKSCSAEW</sequence>
<organism evidence="1 2">
    <name type="scientific">Primorskyibacter sedentarius</name>
    <dbReference type="NCBI Taxonomy" id="745311"/>
    <lineage>
        <taxon>Bacteria</taxon>
        <taxon>Pseudomonadati</taxon>
        <taxon>Pseudomonadota</taxon>
        <taxon>Alphaproteobacteria</taxon>
        <taxon>Rhodobacterales</taxon>
        <taxon>Roseobacteraceae</taxon>
        <taxon>Primorskyibacter</taxon>
    </lineage>
</organism>
<dbReference type="EMBL" id="SLZU01000023">
    <property type="protein sequence ID" value="TCS59008.1"/>
    <property type="molecule type" value="Genomic_DNA"/>
</dbReference>
<dbReference type="Proteomes" id="UP000295696">
    <property type="component" value="Unassembled WGS sequence"/>
</dbReference>
<proteinExistence type="predicted"/>